<evidence type="ECO:0000313" key="1">
    <source>
        <dbReference type="EMBL" id="RWR12731.1"/>
    </source>
</evidence>
<evidence type="ECO:0000313" key="2">
    <source>
        <dbReference type="EMBL" id="RWR23458.1"/>
    </source>
</evidence>
<name>A0A443JSF2_9RHOB</name>
<accession>A0A443JSF2</accession>
<dbReference type="AlphaFoldDB" id="A0A443JSF2"/>
<dbReference type="RefSeq" id="WP_128207608.1">
    <property type="nucleotide sequence ID" value="NZ_JBHRSO010000023.1"/>
</dbReference>
<proteinExistence type="predicted"/>
<sequence length="139" mass="15768">MTISNRQKAILHLAKGKLGLTDNEYRSCLVHLAGVESSVDLDQDGFEAVMGFFEWRGFRPLLAEGPSYGNRPGMATFAQLELIRCLWREYTRGAAGEQELNKWLLNSFRLSSLRFVDMKTARKLITALKAMKQRQRSAA</sequence>
<comment type="caution">
    <text evidence="2">The sequence shown here is derived from an EMBL/GenBank/DDBJ whole genome shotgun (WGS) entry which is preliminary data.</text>
</comment>
<dbReference type="Pfam" id="PF06252">
    <property type="entry name" value="GemA"/>
    <property type="match status" value="1"/>
</dbReference>
<evidence type="ECO:0000313" key="4">
    <source>
        <dbReference type="Proteomes" id="UP000285710"/>
    </source>
</evidence>
<dbReference type="Proteomes" id="UP000284476">
    <property type="component" value="Unassembled WGS sequence"/>
</dbReference>
<dbReference type="EMBL" id="SAUW01000007">
    <property type="protein sequence ID" value="RWR12731.1"/>
    <property type="molecule type" value="Genomic_DNA"/>
</dbReference>
<protein>
    <submittedName>
        <fullName evidence="2">Regulatory protein GemA</fullName>
    </submittedName>
</protein>
<dbReference type="InterPro" id="IPR009363">
    <property type="entry name" value="Phage_Mu_Gp16"/>
</dbReference>
<dbReference type="EMBL" id="SAUZ01000003">
    <property type="protein sequence ID" value="RWR23458.1"/>
    <property type="molecule type" value="Genomic_DNA"/>
</dbReference>
<evidence type="ECO:0000313" key="3">
    <source>
        <dbReference type="Proteomes" id="UP000284476"/>
    </source>
</evidence>
<reference evidence="3 4" key="2">
    <citation type="submission" date="2019-01" db="EMBL/GenBank/DDBJ databases">
        <authorList>
            <person name="Li Y."/>
        </authorList>
    </citation>
    <scope>NUCLEOTIDE SEQUENCE [LARGE SCALE GENOMIC DNA]</scope>
    <source>
        <strain evidence="1 4">2D-5</strain>
        <strain evidence="2 3">SK2B-1</strain>
    </source>
</reference>
<dbReference type="Proteomes" id="UP000285710">
    <property type="component" value="Unassembled WGS sequence"/>
</dbReference>
<keyword evidence="4" id="KW-1185">Reference proteome</keyword>
<organism evidence="2 3">
    <name type="scientific">Paenirhodobacter populi</name>
    <dbReference type="NCBI Taxonomy" id="2306993"/>
    <lineage>
        <taxon>Bacteria</taxon>
        <taxon>Pseudomonadati</taxon>
        <taxon>Pseudomonadota</taxon>
        <taxon>Alphaproteobacteria</taxon>
        <taxon>Rhodobacterales</taxon>
        <taxon>Rhodobacter group</taxon>
        <taxon>Paenirhodobacter</taxon>
    </lineage>
</organism>
<accession>A0A451GC36</accession>
<gene>
    <name evidence="2" type="ORF">D2T30_03155</name>
    <name evidence="1" type="ORF">D2T33_08450</name>
</gene>
<reference evidence="3 4" key="1">
    <citation type="submission" date="2019-01" db="EMBL/GenBank/DDBJ databases">
        <title>Sinorhodobacter populi sp. nov. isolated from the symptomatic bark tissue of Populus euramericana canker.</title>
        <authorList>
            <person name="Xu G."/>
        </authorList>
    </citation>
    <scope>NUCLEOTIDE SEQUENCE [LARGE SCALE GENOMIC DNA]</scope>
    <source>
        <strain evidence="1 4">2D-5</strain>
        <strain evidence="2 3">SK2B-1</strain>
    </source>
</reference>